<dbReference type="SMART" id="SM01230">
    <property type="entry name" value="Gln-synt_C"/>
    <property type="match status" value="1"/>
</dbReference>
<dbReference type="EMBL" id="LKCW01000116">
    <property type="protein sequence ID" value="KPM39092.1"/>
    <property type="molecule type" value="Genomic_DNA"/>
</dbReference>
<proteinExistence type="inferred from homology"/>
<dbReference type="PANTHER" id="PTHR43785">
    <property type="entry name" value="GAMMA-GLUTAMYLPUTRESCINE SYNTHETASE"/>
    <property type="match status" value="1"/>
</dbReference>
<dbReference type="Gene3D" id="3.30.590.10">
    <property type="entry name" value="Glutamine synthetase/guanido kinase, catalytic domain"/>
    <property type="match status" value="1"/>
</dbReference>
<dbReference type="AlphaFoldDB" id="A0A0N8H6I8"/>
<evidence type="ECO:0000259" key="4">
    <source>
        <dbReference type="PROSITE" id="PS51987"/>
    </source>
</evidence>
<dbReference type="SUPFAM" id="SSF55931">
    <property type="entry name" value="Glutamine synthetase/guanido kinase"/>
    <property type="match status" value="1"/>
</dbReference>
<feature type="domain" description="GS catalytic" evidence="4">
    <location>
        <begin position="117"/>
        <end position="435"/>
    </location>
</feature>
<dbReference type="GO" id="GO:0004356">
    <property type="term" value="F:glutamine synthetase activity"/>
    <property type="evidence" value="ECO:0007669"/>
    <property type="project" value="InterPro"/>
</dbReference>
<dbReference type="InterPro" id="IPR014746">
    <property type="entry name" value="Gln_synth/guanido_kin_cat_dom"/>
</dbReference>
<dbReference type="Proteomes" id="UP000050424">
    <property type="component" value="Unassembled WGS sequence"/>
</dbReference>
<dbReference type="PROSITE" id="PS51987">
    <property type="entry name" value="GS_CATALYTIC"/>
    <property type="match status" value="1"/>
</dbReference>
<evidence type="ECO:0000256" key="2">
    <source>
        <dbReference type="PROSITE-ProRule" id="PRU01331"/>
    </source>
</evidence>
<organism evidence="5 6">
    <name type="scientific">Neonectria ditissima</name>
    <dbReference type="NCBI Taxonomy" id="78410"/>
    <lineage>
        <taxon>Eukaryota</taxon>
        <taxon>Fungi</taxon>
        <taxon>Dikarya</taxon>
        <taxon>Ascomycota</taxon>
        <taxon>Pezizomycotina</taxon>
        <taxon>Sordariomycetes</taxon>
        <taxon>Hypocreomycetidae</taxon>
        <taxon>Hypocreales</taxon>
        <taxon>Nectriaceae</taxon>
        <taxon>Neonectria</taxon>
    </lineage>
</organism>
<accession>A0A0N8H6I8</accession>
<name>A0A0N8H6I8_9HYPO</name>
<evidence type="ECO:0000256" key="1">
    <source>
        <dbReference type="ARBA" id="ARBA00022598"/>
    </source>
</evidence>
<keyword evidence="1" id="KW-0436">Ligase</keyword>
<gene>
    <name evidence="5" type="ORF">AK830_g7470</name>
</gene>
<dbReference type="OrthoDB" id="3364440at2759"/>
<reference evidence="5 6" key="1">
    <citation type="submission" date="2015-09" db="EMBL/GenBank/DDBJ databases">
        <title>Draft genome of a European isolate of the apple canker pathogen Neonectria ditissima.</title>
        <authorList>
            <person name="Gomez-Cortecero A."/>
            <person name="Harrison R.J."/>
            <person name="Armitage A.D."/>
        </authorList>
    </citation>
    <scope>NUCLEOTIDE SEQUENCE [LARGE SCALE GENOMIC DNA]</scope>
    <source>
        <strain evidence="5 6">R09/05</strain>
    </source>
</reference>
<protein>
    <recommendedName>
        <fullName evidence="4">GS catalytic domain-containing protein</fullName>
    </recommendedName>
</protein>
<comment type="caution">
    <text evidence="5">The sequence shown here is derived from an EMBL/GenBank/DDBJ whole genome shotgun (WGS) entry which is preliminary data.</text>
</comment>
<dbReference type="STRING" id="78410.A0A0N8H6I8"/>
<evidence type="ECO:0000256" key="3">
    <source>
        <dbReference type="RuleBase" id="RU000384"/>
    </source>
</evidence>
<dbReference type="Pfam" id="PF00120">
    <property type="entry name" value="Gln-synt_C"/>
    <property type="match status" value="1"/>
</dbReference>
<sequence>MISDEEDLEEFLQVNSETAYIRLQWIDFSGVLRTRFLPAARCLQIARGYEDYHVPQVSMITPISTAPRCFPTGNDVETWVLRPDWSSLRICGFRQTHASAMCFLQRKGVMDPYGMCPRTVVYSAIKGLERQWGTLVMGGFEIEVMLLDPDFQPLNQPDRLSSYQTTAGLRGETLQIIEDIVDNLKDSSIDVHHFHTETQNQIEIALRPEPLLDAIDSLVLAQETIRTVFIQRNIKAAMAPKPLLKGPTNGIHMHLSLDTTLAQPYADHFLAGTLSHVPSLCAFGMANFDGYVRTTKDAAGEWIGFGTENRDLPVRKVNNHHWEFRMMDGTSNPYLFAAAVLLAGSDGLSERAELTWKDCRGFPHSLDEAGRAEYQLERMPNSLHEALESLKVDSVLRTWMPKSLMRSYISLKEKEVEVFKTMPDDERRLRFLEYF</sequence>
<comment type="similarity">
    <text evidence="2 3">Belongs to the glutamine synthetase family.</text>
</comment>
<evidence type="ECO:0000313" key="5">
    <source>
        <dbReference type="EMBL" id="KPM39092.1"/>
    </source>
</evidence>
<dbReference type="InterPro" id="IPR008146">
    <property type="entry name" value="Gln_synth_cat_dom"/>
</dbReference>
<keyword evidence="6" id="KW-1185">Reference proteome</keyword>
<evidence type="ECO:0000313" key="6">
    <source>
        <dbReference type="Proteomes" id="UP000050424"/>
    </source>
</evidence>
<dbReference type="PANTHER" id="PTHR43785:SF2">
    <property type="entry name" value="TYPE-1 GLUTAMINE SYNTHETASE 1"/>
    <property type="match status" value="1"/>
</dbReference>